<keyword evidence="1" id="KW-0812">Transmembrane</keyword>
<proteinExistence type="predicted"/>
<comment type="caution">
    <text evidence="2">The sequence shown here is derived from an EMBL/GenBank/DDBJ whole genome shotgun (WGS) entry which is preliminary data.</text>
</comment>
<evidence type="ECO:0000313" key="2">
    <source>
        <dbReference type="EMBL" id="GAI92626.1"/>
    </source>
</evidence>
<dbReference type="PROSITE" id="PS51318">
    <property type="entry name" value="TAT"/>
    <property type="match status" value="1"/>
</dbReference>
<accession>X1TMN3</accession>
<evidence type="ECO:0000256" key="1">
    <source>
        <dbReference type="SAM" id="Phobius"/>
    </source>
</evidence>
<protein>
    <submittedName>
        <fullName evidence="2">Uncharacterized protein</fullName>
    </submittedName>
</protein>
<dbReference type="EMBL" id="BARW01021843">
    <property type="protein sequence ID" value="GAI92626.1"/>
    <property type="molecule type" value="Genomic_DNA"/>
</dbReference>
<organism evidence="2">
    <name type="scientific">marine sediment metagenome</name>
    <dbReference type="NCBI Taxonomy" id="412755"/>
    <lineage>
        <taxon>unclassified sequences</taxon>
        <taxon>metagenomes</taxon>
        <taxon>ecological metagenomes</taxon>
    </lineage>
</organism>
<name>X1TMN3_9ZZZZ</name>
<feature type="non-terminal residue" evidence="2">
    <location>
        <position position="123"/>
    </location>
</feature>
<gene>
    <name evidence="2" type="ORF">S12H4_36614</name>
</gene>
<reference evidence="2" key="1">
    <citation type="journal article" date="2014" name="Front. Microbiol.">
        <title>High frequency of phylogenetically diverse reductive dehalogenase-homologous genes in deep subseafloor sedimentary metagenomes.</title>
        <authorList>
            <person name="Kawai M."/>
            <person name="Futagami T."/>
            <person name="Toyoda A."/>
            <person name="Takaki Y."/>
            <person name="Nishi S."/>
            <person name="Hori S."/>
            <person name="Arai W."/>
            <person name="Tsubouchi T."/>
            <person name="Morono Y."/>
            <person name="Uchiyama I."/>
            <person name="Ito T."/>
            <person name="Fujiyama A."/>
            <person name="Inagaki F."/>
            <person name="Takami H."/>
        </authorList>
    </citation>
    <scope>NUCLEOTIDE SEQUENCE</scope>
    <source>
        <strain evidence="2">Expedition CK06-06</strain>
    </source>
</reference>
<feature type="transmembrane region" description="Helical" evidence="1">
    <location>
        <begin position="21"/>
        <end position="38"/>
    </location>
</feature>
<dbReference type="InterPro" id="IPR006311">
    <property type="entry name" value="TAT_signal"/>
</dbReference>
<keyword evidence="1" id="KW-0472">Membrane</keyword>
<sequence>MTEKKKNGSGGKTRREFLRDAGLLVGGTAIGSTVLLAACGGGETTETVTDKFTTTVTESMFICPIDSIEFDTLAELKAHFEVEHPEEPTIEGLITLKVNGNSYLAQVKPEWSLAFVLREKLGM</sequence>
<keyword evidence="1" id="KW-1133">Transmembrane helix</keyword>
<dbReference type="AlphaFoldDB" id="X1TMN3"/>